<evidence type="ECO:0000313" key="7">
    <source>
        <dbReference type="Proteomes" id="UP000677913"/>
    </source>
</evidence>
<dbReference type="AlphaFoldDB" id="A0A8J7WS95"/>
<dbReference type="Gene3D" id="3.40.190.10">
    <property type="entry name" value="Periplasmic binding protein-like II"/>
    <property type="match status" value="2"/>
</dbReference>
<evidence type="ECO:0000259" key="5">
    <source>
        <dbReference type="PROSITE" id="PS50931"/>
    </source>
</evidence>
<dbReference type="InterPro" id="IPR005119">
    <property type="entry name" value="LysR_subst-bd"/>
</dbReference>
<evidence type="ECO:0000256" key="3">
    <source>
        <dbReference type="ARBA" id="ARBA00023125"/>
    </source>
</evidence>
<feature type="domain" description="HTH lysR-type" evidence="5">
    <location>
        <begin position="1"/>
        <end position="60"/>
    </location>
</feature>
<evidence type="ECO:0000256" key="4">
    <source>
        <dbReference type="ARBA" id="ARBA00023163"/>
    </source>
</evidence>
<protein>
    <submittedName>
        <fullName evidence="6">LysR family transcriptional regulator</fullName>
    </submittedName>
</protein>
<dbReference type="SUPFAM" id="SSF53850">
    <property type="entry name" value="Periplasmic binding protein-like II"/>
    <property type="match status" value="1"/>
</dbReference>
<dbReference type="RefSeq" id="WP_211470224.1">
    <property type="nucleotide sequence ID" value="NZ_JAGSXH010000101.1"/>
</dbReference>
<name>A0A8J7WS95_9ACTN</name>
<evidence type="ECO:0000256" key="2">
    <source>
        <dbReference type="ARBA" id="ARBA00023015"/>
    </source>
</evidence>
<dbReference type="GO" id="GO:0003677">
    <property type="term" value="F:DNA binding"/>
    <property type="evidence" value="ECO:0007669"/>
    <property type="project" value="UniProtKB-KW"/>
</dbReference>
<sequence>MDVHGRDLRYFVAVAEELHFTLAAQRLFISQPALSKQVRLLEKALGADLFARDRRGVRLTPAGEALLPHARRVLEAWAEARAALEQARATEETRLVIGMSTSPGRGGMLPAVRSRLTEAHPAAVLELRQVGWQDPTAGLADGSSDVAFVWLPVADRRRYRWIVMAAEPRHVALPSRHPLAAKDAVVMADLVDEPFLALPESAGALRDFWLAADERGGRAARIGAVVNNPDETYEALVDGRGVCLVAQGNATLLTRGDVVTRPVTDIGACNLALAWRADDARPLVRAYARAAAGYARAVAAPA</sequence>
<reference evidence="6" key="1">
    <citation type="submission" date="2021-04" db="EMBL/GenBank/DDBJ databases">
        <title>Genome based classification of Actinospica acidithermotolerans sp. nov., an actinobacterium isolated from an Indonesian hot spring.</title>
        <authorList>
            <person name="Kusuma A.B."/>
            <person name="Putra K.E."/>
            <person name="Nafisah S."/>
            <person name="Loh J."/>
            <person name="Nouioui I."/>
            <person name="Goodfellow M."/>
        </authorList>
    </citation>
    <scope>NUCLEOTIDE SEQUENCE</scope>
    <source>
        <strain evidence="6">DSM 45618</strain>
    </source>
</reference>
<keyword evidence="2" id="KW-0805">Transcription regulation</keyword>
<dbReference type="Gene3D" id="1.10.10.10">
    <property type="entry name" value="Winged helix-like DNA-binding domain superfamily/Winged helix DNA-binding domain"/>
    <property type="match status" value="1"/>
</dbReference>
<dbReference type="PANTHER" id="PTHR30346:SF0">
    <property type="entry name" value="HCA OPERON TRANSCRIPTIONAL ACTIVATOR HCAR"/>
    <property type="match status" value="1"/>
</dbReference>
<proteinExistence type="inferred from homology"/>
<keyword evidence="7" id="KW-1185">Reference proteome</keyword>
<dbReference type="InterPro" id="IPR000847">
    <property type="entry name" value="LysR_HTH_N"/>
</dbReference>
<dbReference type="Proteomes" id="UP000677913">
    <property type="component" value="Unassembled WGS sequence"/>
</dbReference>
<comment type="caution">
    <text evidence="6">The sequence shown here is derived from an EMBL/GenBank/DDBJ whole genome shotgun (WGS) entry which is preliminary data.</text>
</comment>
<dbReference type="Pfam" id="PF00126">
    <property type="entry name" value="HTH_1"/>
    <property type="match status" value="1"/>
</dbReference>
<keyword evidence="3" id="KW-0238">DNA-binding</keyword>
<dbReference type="CDD" id="cd08414">
    <property type="entry name" value="PBP2_LTTR_aromatics_like"/>
    <property type="match status" value="1"/>
</dbReference>
<evidence type="ECO:0000256" key="1">
    <source>
        <dbReference type="ARBA" id="ARBA00009437"/>
    </source>
</evidence>
<keyword evidence="4" id="KW-0804">Transcription</keyword>
<organism evidence="6 7">
    <name type="scientific">Actinocrinis puniceicyclus</name>
    <dbReference type="NCBI Taxonomy" id="977794"/>
    <lineage>
        <taxon>Bacteria</taxon>
        <taxon>Bacillati</taxon>
        <taxon>Actinomycetota</taxon>
        <taxon>Actinomycetes</taxon>
        <taxon>Catenulisporales</taxon>
        <taxon>Actinospicaceae</taxon>
        <taxon>Actinocrinis</taxon>
    </lineage>
</organism>
<dbReference type="GO" id="GO:0003700">
    <property type="term" value="F:DNA-binding transcription factor activity"/>
    <property type="evidence" value="ECO:0007669"/>
    <property type="project" value="InterPro"/>
</dbReference>
<dbReference type="PANTHER" id="PTHR30346">
    <property type="entry name" value="TRANSCRIPTIONAL DUAL REGULATOR HCAR-RELATED"/>
    <property type="match status" value="1"/>
</dbReference>
<dbReference type="SUPFAM" id="SSF46785">
    <property type="entry name" value="Winged helix' DNA-binding domain"/>
    <property type="match status" value="1"/>
</dbReference>
<accession>A0A8J7WS95</accession>
<dbReference type="PRINTS" id="PR00039">
    <property type="entry name" value="HTHLYSR"/>
</dbReference>
<dbReference type="FunFam" id="1.10.10.10:FF:000001">
    <property type="entry name" value="LysR family transcriptional regulator"/>
    <property type="match status" value="1"/>
</dbReference>
<dbReference type="InterPro" id="IPR036390">
    <property type="entry name" value="WH_DNA-bd_sf"/>
</dbReference>
<comment type="similarity">
    <text evidence="1">Belongs to the LysR transcriptional regulatory family.</text>
</comment>
<dbReference type="InterPro" id="IPR036388">
    <property type="entry name" value="WH-like_DNA-bd_sf"/>
</dbReference>
<gene>
    <name evidence="6" type="ORF">KGA66_22270</name>
</gene>
<evidence type="ECO:0000313" key="6">
    <source>
        <dbReference type="EMBL" id="MBS2965795.1"/>
    </source>
</evidence>
<dbReference type="PROSITE" id="PS50931">
    <property type="entry name" value="HTH_LYSR"/>
    <property type="match status" value="1"/>
</dbReference>
<dbReference type="EMBL" id="JAGSXH010000101">
    <property type="protein sequence ID" value="MBS2965795.1"/>
    <property type="molecule type" value="Genomic_DNA"/>
</dbReference>
<dbReference type="Pfam" id="PF03466">
    <property type="entry name" value="LysR_substrate"/>
    <property type="match status" value="1"/>
</dbReference>
<dbReference type="GO" id="GO:0032993">
    <property type="term" value="C:protein-DNA complex"/>
    <property type="evidence" value="ECO:0007669"/>
    <property type="project" value="TreeGrafter"/>
</dbReference>